<dbReference type="SUPFAM" id="SSF53474">
    <property type="entry name" value="alpha/beta-Hydrolases"/>
    <property type="match status" value="1"/>
</dbReference>
<dbReference type="Gene3D" id="3.40.50.1820">
    <property type="entry name" value="alpha/beta hydrolase"/>
    <property type="match status" value="1"/>
</dbReference>
<dbReference type="Proteomes" id="UP001595075">
    <property type="component" value="Unassembled WGS sequence"/>
</dbReference>
<reference evidence="2 3" key="1">
    <citation type="journal article" date="2024" name="Commun. Biol.">
        <title>Comparative genomic analysis of thermophilic fungi reveals convergent evolutionary adaptations and gene losses.</title>
        <authorList>
            <person name="Steindorff A.S."/>
            <person name="Aguilar-Pontes M.V."/>
            <person name="Robinson A.J."/>
            <person name="Andreopoulos B."/>
            <person name="LaButti K."/>
            <person name="Kuo A."/>
            <person name="Mondo S."/>
            <person name="Riley R."/>
            <person name="Otillar R."/>
            <person name="Haridas S."/>
            <person name="Lipzen A."/>
            <person name="Grimwood J."/>
            <person name="Schmutz J."/>
            <person name="Clum A."/>
            <person name="Reid I.D."/>
            <person name="Moisan M.C."/>
            <person name="Butler G."/>
            <person name="Nguyen T.T.M."/>
            <person name="Dewar K."/>
            <person name="Conant G."/>
            <person name="Drula E."/>
            <person name="Henrissat B."/>
            <person name="Hansel C."/>
            <person name="Singer S."/>
            <person name="Hutchinson M.I."/>
            <person name="de Vries R.P."/>
            <person name="Natvig D.O."/>
            <person name="Powell A.J."/>
            <person name="Tsang A."/>
            <person name="Grigoriev I.V."/>
        </authorList>
    </citation>
    <scope>NUCLEOTIDE SEQUENCE [LARGE SCALE GENOMIC DNA]</scope>
    <source>
        <strain evidence="2 3">CBS 494.80</strain>
    </source>
</reference>
<dbReference type="Pfam" id="PF12146">
    <property type="entry name" value="Hydrolase_4"/>
    <property type="match status" value="1"/>
</dbReference>
<feature type="domain" description="Serine aminopeptidase S33" evidence="1">
    <location>
        <begin position="105"/>
        <end position="200"/>
    </location>
</feature>
<evidence type="ECO:0000313" key="3">
    <source>
        <dbReference type="Proteomes" id="UP001595075"/>
    </source>
</evidence>
<sequence>MASSFFEITEHTFRGQHVREYHQGLVHPNKPPLLKAKQYTPRSNPNPQSGDVTIIAAIGIGLVKELAEPLFEDLTKKCHEQGTKIRSIWIVDMYNLAGNASLNQNEIGNDPSWFDHSRDLLCMINKFAHLMPVPLFGLGHSMGGAQIVYLSHLHPRLFQTLILVEPALWDTALWGIEAAASVNHSRAMAFRRETFSSLPVLHSSLSRSHYYRTWDKRALANLVKYGFSLQPDGTMKSTTSVHSDLAMMGRPNLAGTGRTARSFADISLEERKKVPDIMLRNGWYAPWYRPEPNRLFHMLPNLRPSVLYVVGEKGQNPELRVNGEILRNTGTGWGGSGGVEMGRVKRVVVKDGGHVMIVDKSLGEVVDAAAEWIKAEMEIWRRQEAEHKASDWAKRPDSEKFKVDDQLWRTYRGKTSPEDILKGKL</sequence>
<dbReference type="InterPro" id="IPR029058">
    <property type="entry name" value="AB_hydrolase_fold"/>
</dbReference>
<evidence type="ECO:0000313" key="2">
    <source>
        <dbReference type="EMBL" id="KAL2063079.1"/>
    </source>
</evidence>
<protein>
    <recommendedName>
        <fullName evidence="1">Serine aminopeptidase S33 domain-containing protein</fullName>
    </recommendedName>
</protein>
<organism evidence="2 3">
    <name type="scientific">Oculimacula yallundae</name>
    <dbReference type="NCBI Taxonomy" id="86028"/>
    <lineage>
        <taxon>Eukaryota</taxon>
        <taxon>Fungi</taxon>
        <taxon>Dikarya</taxon>
        <taxon>Ascomycota</taxon>
        <taxon>Pezizomycotina</taxon>
        <taxon>Leotiomycetes</taxon>
        <taxon>Helotiales</taxon>
        <taxon>Ploettnerulaceae</taxon>
        <taxon>Oculimacula</taxon>
    </lineage>
</organism>
<accession>A0ABR4C173</accession>
<dbReference type="InterPro" id="IPR022742">
    <property type="entry name" value="Hydrolase_4"/>
</dbReference>
<proteinExistence type="predicted"/>
<evidence type="ECO:0000259" key="1">
    <source>
        <dbReference type="Pfam" id="PF12146"/>
    </source>
</evidence>
<name>A0ABR4C173_9HELO</name>
<comment type="caution">
    <text evidence="2">The sequence shown here is derived from an EMBL/GenBank/DDBJ whole genome shotgun (WGS) entry which is preliminary data.</text>
</comment>
<gene>
    <name evidence="2" type="ORF">VTL71DRAFT_6151</name>
</gene>
<keyword evidence="3" id="KW-1185">Reference proteome</keyword>
<dbReference type="EMBL" id="JAZHXI010000016">
    <property type="protein sequence ID" value="KAL2063079.1"/>
    <property type="molecule type" value="Genomic_DNA"/>
</dbReference>